<dbReference type="AlphaFoldDB" id="A0A9P1I996"/>
<comment type="caution">
    <text evidence="3">The sequence shown here is derived from an EMBL/GenBank/DDBJ whole genome shotgun (WGS) entry which is preliminary data.</text>
</comment>
<dbReference type="Proteomes" id="UP001152747">
    <property type="component" value="Unassembled WGS sequence"/>
</dbReference>
<gene>
    <name evidence="3" type="ORF">CAMP_LOCUS3235</name>
</gene>
<accession>A0A9P1I996</accession>
<reference evidence="3" key="1">
    <citation type="submission" date="2022-11" db="EMBL/GenBank/DDBJ databases">
        <authorList>
            <person name="Kikuchi T."/>
        </authorList>
    </citation>
    <scope>NUCLEOTIDE SEQUENCE</scope>
    <source>
        <strain evidence="3">PS1010</strain>
    </source>
</reference>
<evidence type="ECO:0000256" key="2">
    <source>
        <dbReference type="SAM" id="SignalP"/>
    </source>
</evidence>
<feature type="region of interest" description="Disordered" evidence="1">
    <location>
        <begin position="32"/>
        <end position="61"/>
    </location>
</feature>
<feature type="signal peptide" evidence="2">
    <location>
        <begin position="1"/>
        <end position="18"/>
    </location>
</feature>
<organism evidence="3 4">
    <name type="scientific">Caenorhabditis angaria</name>
    <dbReference type="NCBI Taxonomy" id="860376"/>
    <lineage>
        <taxon>Eukaryota</taxon>
        <taxon>Metazoa</taxon>
        <taxon>Ecdysozoa</taxon>
        <taxon>Nematoda</taxon>
        <taxon>Chromadorea</taxon>
        <taxon>Rhabditida</taxon>
        <taxon>Rhabditina</taxon>
        <taxon>Rhabditomorpha</taxon>
        <taxon>Rhabditoidea</taxon>
        <taxon>Rhabditidae</taxon>
        <taxon>Peloderinae</taxon>
        <taxon>Caenorhabditis</taxon>
    </lineage>
</organism>
<feature type="compositionally biased region" description="Low complexity" evidence="1">
    <location>
        <begin position="185"/>
        <end position="196"/>
    </location>
</feature>
<feature type="chain" id="PRO_5040190694" evidence="2">
    <location>
        <begin position="19"/>
        <end position="273"/>
    </location>
</feature>
<dbReference type="EMBL" id="CANHGI010000002">
    <property type="protein sequence ID" value="CAI5440598.1"/>
    <property type="molecule type" value="Genomic_DNA"/>
</dbReference>
<evidence type="ECO:0000256" key="1">
    <source>
        <dbReference type="SAM" id="MobiDB-lite"/>
    </source>
</evidence>
<proteinExistence type="predicted"/>
<keyword evidence="4" id="KW-1185">Reference proteome</keyword>
<evidence type="ECO:0000313" key="4">
    <source>
        <dbReference type="Proteomes" id="UP001152747"/>
    </source>
</evidence>
<name>A0A9P1I996_9PELO</name>
<protein>
    <submittedName>
        <fullName evidence="3">Uncharacterized protein</fullName>
    </submittedName>
</protein>
<feature type="region of interest" description="Disordered" evidence="1">
    <location>
        <begin position="185"/>
        <end position="206"/>
    </location>
</feature>
<keyword evidence="2" id="KW-0732">Signal</keyword>
<sequence>MIRWVLAWNLLIFGGVLGDEKFVKPPVTTLEASLPPEDLENSTRTTPNSTPSPNPNPKTLEDLHDDYAKILDGMIIDEKIEKHPKNILLKNKNHQKQIVIEQTIVEHEKDHEILEASIEVPRIAKNENGEVLEVEPSADSTYNFDDLDNPNQETILNNQKIIPIIPETQKPYEVVTMFSATTTTTQIPSTQKPTIPGRLSDAKTDEKEERSFVMTFCMTILGHPIPPKIDTEDRKIVLPPPRMRRESEAESMDDIRCACEELTEELLGKQLIM</sequence>
<evidence type="ECO:0000313" key="3">
    <source>
        <dbReference type="EMBL" id="CAI5440598.1"/>
    </source>
</evidence>